<dbReference type="PANTHER" id="PTHR34260:SF1">
    <property type="entry name" value="UBIQUINOL-CYTOCHROME-C REDUCTASE COMPLEX ASSEMBLY FACTOR 2"/>
    <property type="match status" value="1"/>
</dbReference>
<dbReference type="InterPro" id="IPR037698">
    <property type="entry name" value="UQCC2"/>
</dbReference>
<keyword evidence="2" id="KW-0809">Transit peptide</keyword>
<dbReference type="AlphaFoldDB" id="A0A3B4UWP1"/>
<comment type="subcellular location">
    <subcellularLocation>
        <location evidence="1">Mitochondrion matrix</location>
        <location evidence="1">Mitochondrion nucleoid</location>
    </subcellularLocation>
</comment>
<evidence type="ECO:0000256" key="2">
    <source>
        <dbReference type="ARBA" id="ARBA00022946"/>
    </source>
</evidence>
<dbReference type="OMA" id="EGENTQX"/>
<dbReference type="PANTHER" id="PTHR34260">
    <property type="entry name" value="UBIQUINOL-CYTOCHROME-C REDUCTASE COMPLEX ASSEMBLY FACTOR 2"/>
    <property type="match status" value="1"/>
</dbReference>
<keyword evidence="3" id="KW-0496">Mitochondrion</keyword>
<proteinExistence type="predicted"/>
<keyword evidence="8" id="KW-1185">Reference proteome</keyword>
<organism evidence="7 8">
    <name type="scientific">Seriola dumerili</name>
    <name type="common">Greater amberjack</name>
    <name type="synonym">Caranx dumerili</name>
    <dbReference type="NCBI Taxonomy" id="41447"/>
    <lineage>
        <taxon>Eukaryota</taxon>
        <taxon>Metazoa</taxon>
        <taxon>Chordata</taxon>
        <taxon>Craniata</taxon>
        <taxon>Vertebrata</taxon>
        <taxon>Euteleostomi</taxon>
        <taxon>Actinopterygii</taxon>
        <taxon>Neopterygii</taxon>
        <taxon>Teleostei</taxon>
        <taxon>Neoteleostei</taxon>
        <taxon>Acanthomorphata</taxon>
        <taxon>Carangaria</taxon>
        <taxon>Carangiformes</taxon>
        <taxon>Carangidae</taxon>
        <taxon>Seriola</taxon>
    </lineage>
</organism>
<dbReference type="GO" id="GO:0034551">
    <property type="term" value="P:mitochondrial respiratory chain complex III assembly"/>
    <property type="evidence" value="ECO:0007669"/>
    <property type="project" value="TreeGrafter"/>
</dbReference>
<dbReference type="GO" id="GO:0042645">
    <property type="term" value="C:mitochondrial nucleoid"/>
    <property type="evidence" value="ECO:0007669"/>
    <property type="project" value="UniProtKB-SubCell"/>
</dbReference>
<evidence type="ECO:0000256" key="3">
    <source>
        <dbReference type="ARBA" id="ARBA00023128"/>
    </source>
</evidence>
<dbReference type="Proteomes" id="UP000261420">
    <property type="component" value="Unplaced"/>
</dbReference>
<accession>A0A3B4UWP1</accession>
<evidence type="ECO:0000256" key="1">
    <source>
        <dbReference type="ARBA" id="ARBA00004436"/>
    </source>
</evidence>
<dbReference type="Pfam" id="PF20180">
    <property type="entry name" value="UQCC2_CBP6"/>
    <property type="match status" value="1"/>
</dbReference>
<evidence type="ECO:0000256" key="5">
    <source>
        <dbReference type="ARBA" id="ARBA00031206"/>
    </source>
</evidence>
<evidence type="ECO:0000313" key="8">
    <source>
        <dbReference type="Proteomes" id="UP000261420"/>
    </source>
</evidence>
<dbReference type="STRING" id="41447.ENSSDUP00000022878"/>
<evidence type="ECO:0000256" key="6">
    <source>
        <dbReference type="ARBA" id="ARBA00032983"/>
    </source>
</evidence>
<evidence type="ECO:0000256" key="4">
    <source>
        <dbReference type="ARBA" id="ARBA00023271"/>
    </source>
</evidence>
<name>A0A3B4UWP1_SERDU</name>
<reference evidence="7" key="1">
    <citation type="submission" date="2025-08" db="UniProtKB">
        <authorList>
            <consortium name="Ensembl"/>
        </authorList>
    </citation>
    <scope>IDENTIFICATION</scope>
</reference>
<protein>
    <recommendedName>
        <fullName evidence="6">Mitochondrial nucleoid factor 1</fullName>
    </recommendedName>
    <alternativeName>
        <fullName evidence="5">Mitochondrial protein M19</fullName>
    </alternativeName>
</protein>
<evidence type="ECO:0000313" key="7">
    <source>
        <dbReference type="Ensembl" id="ENSSDUP00000022878.1"/>
    </source>
</evidence>
<keyword evidence="4" id="KW-1135">Mitochondrion nucleoid</keyword>
<reference evidence="7" key="2">
    <citation type="submission" date="2025-09" db="UniProtKB">
        <authorList>
            <consortium name="Ensembl"/>
        </authorList>
    </citation>
    <scope>IDENTIFICATION</scope>
</reference>
<sequence>MSATRYRRFLKLCEEWPRDETKKGRDLGTFLRHKVASAFREGENTQFPRVRDTSFTGVTAEECKVLLSGMLLFEKKGLWKMLMDRFSSKTPEDVPEKAPEK</sequence>
<dbReference type="GeneTree" id="ENSGT00510000048041"/>
<dbReference type="Ensembl" id="ENSSDUT00000023295.1">
    <property type="protein sequence ID" value="ENSSDUP00000022878.1"/>
    <property type="gene ID" value="ENSSDUG00000016639.1"/>
</dbReference>